<evidence type="ECO:0000313" key="1">
    <source>
        <dbReference type="EMBL" id="KAH1091894.1"/>
    </source>
</evidence>
<dbReference type="AlphaFoldDB" id="A0A9D3VQU8"/>
<sequence>MGEVVKFKESIWRQKSRLTWLKEGDSNTTSFHRAVKFKVKRKIIFGMRIGNSWFSEPKELKEKVFNFFRNHFSYPSRRCGLDLALKFKRLKDTEALSLKKSFSMEEIKEAV</sequence>
<name>A0A9D3VQU8_9ROSI</name>
<organism evidence="1 2">
    <name type="scientific">Gossypium stocksii</name>
    <dbReference type="NCBI Taxonomy" id="47602"/>
    <lineage>
        <taxon>Eukaryota</taxon>
        <taxon>Viridiplantae</taxon>
        <taxon>Streptophyta</taxon>
        <taxon>Embryophyta</taxon>
        <taxon>Tracheophyta</taxon>
        <taxon>Spermatophyta</taxon>
        <taxon>Magnoliopsida</taxon>
        <taxon>eudicotyledons</taxon>
        <taxon>Gunneridae</taxon>
        <taxon>Pentapetalae</taxon>
        <taxon>rosids</taxon>
        <taxon>malvids</taxon>
        <taxon>Malvales</taxon>
        <taxon>Malvaceae</taxon>
        <taxon>Malvoideae</taxon>
        <taxon>Gossypium</taxon>
    </lineage>
</organism>
<dbReference type="EMBL" id="JAIQCV010000006">
    <property type="protein sequence ID" value="KAH1091894.1"/>
    <property type="molecule type" value="Genomic_DNA"/>
</dbReference>
<comment type="caution">
    <text evidence="1">The sequence shown here is derived from an EMBL/GenBank/DDBJ whole genome shotgun (WGS) entry which is preliminary data.</text>
</comment>
<dbReference type="Proteomes" id="UP000828251">
    <property type="component" value="Unassembled WGS sequence"/>
</dbReference>
<accession>A0A9D3VQU8</accession>
<keyword evidence="2" id="KW-1185">Reference proteome</keyword>
<gene>
    <name evidence="1" type="ORF">J1N35_019151</name>
</gene>
<dbReference type="OrthoDB" id="1000249at2759"/>
<protein>
    <submittedName>
        <fullName evidence="1">Uncharacterized protein</fullName>
    </submittedName>
</protein>
<proteinExistence type="predicted"/>
<reference evidence="1 2" key="1">
    <citation type="journal article" date="2021" name="Plant Biotechnol. J.">
        <title>Multi-omics assisted identification of the key and species-specific regulatory components of drought-tolerant mechanisms in Gossypium stocksii.</title>
        <authorList>
            <person name="Yu D."/>
            <person name="Ke L."/>
            <person name="Zhang D."/>
            <person name="Wu Y."/>
            <person name="Sun Y."/>
            <person name="Mei J."/>
            <person name="Sun J."/>
            <person name="Sun Y."/>
        </authorList>
    </citation>
    <scope>NUCLEOTIDE SEQUENCE [LARGE SCALE GENOMIC DNA]</scope>
    <source>
        <strain evidence="2">cv. E1</strain>
        <tissue evidence="1">Leaf</tissue>
    </source>
</reference>
<evidence type="ECO:0000313" key="2">
    <source>
        <dbReference type="Proteomes" id="UP000828251"/>
    </source>
</evidence>